<accession>A0A1I8HFI8</accession>
<dbReference type="SMART" id="SM00165">
    <property type="entry name" value="UBA"/>
    <property type="match status" value="1"/>
</dbReference>
<feature type="compositionally biased region" description="Low complexity" evidence="1">
    <location>
        <begin position="209"/>
        <end position="224"/>
    </location>
</feature>
<feature type="domain" description="UBA" evidence="2">
    <location>
        <begin position="56"/>
        <end position="94"/>
    </location>
</feature>
<name>A0A1I8HFI8_9PLAT</name>
<feature type="compositionally biased region" description="Low complexity" evidence="1">
    <location>
        <begin position="33"/>
        <end position="44"/>
    </location>
</feature>
<evidence type="ECO:0000259" key="2">
    <source>
        <dbReference type="SMART" id="SM00165"/>
    </source>
</evidence>
<feature type="compositionally biased region" description="Pro residues" evidence="1">
    <location>
        <begin position="423"/>
        <end position="432"/>
    </location>
</feature>
<keyword evidence="3" id="KW-1185">Reference proteome</keyword>
<feature type="region of interest" description="Disordered" evidence="1">
    <location>
        <begin position="1"/>
        <end position="53"/>
    </location>
</feature>
<feature type="compositionally biased region" description="Polar residues" evidence="1">
    <location>
        <begin position="325"/>
        <end position="341"/>
    </location>
</feature>
<protein>
    <submittedName>
        <fullName evidence="4">UBA domain-containing protein</fullName>
    </submittedName>
</protein>
<dbReference type="InterPro" id="IPR009060">
    <property type="entry name" value="UBA-like_sf"/>
</dbReference>
<evidence type="ECO:0000256" key="1">
    <source>
        <dbReference type="SAM" id="MobiDB-lite"/>
    </source>
</evidence>
<feature type="region of interest" description="Disordered" evidence="1">
    <location>
        <begin position="363"/>
        <end position="450"/>
    </location>
</feature>
<feature type="compositionally biased region" description="Pro residues" evidence="1">
    <location>
        <begin position="503"/>
        <end position="520"/>
    </location>
</feature>
<feature type="compositionally biased region" description="Low complexity" evidence="1">
    <location>
        <begin position="469"/>
        <end position="480"/>
    </location>
</feature>
<evidence type="ECO:0000313" key="3">
    <source>
        <dbReference type="Proteomes" id="UP000095280"/>
    </source>
</evidence>
<reference evidence="4" key="1">
    <citation type="submission" date="2016-11" db="UniProtKB">
        <authorList>
            <consortium name="WormBaseParasite"/>
        </authorList>
    </citation>
    <scope>IDENTIFICATION</scope>
</reference>
<dbReference type="AlphaFoldDB" id="A0A1I8HFI8"/>
<evidence type="ECO:0000313" key="4">
    <source>
        <dbReference type="WBParaSite" id="maker-uti_cns_0005919-snap-gene-0.27-mRNA-1"/>
    </source>
</evidence>
<feature type="region of interest" description="Disordered" evidence="1">
    <location>
        <begin position="469"/>
        <end position="551"/>
    </location>
</feature>
<dbReference type="InterPro" id="IPR015940">
    <property type="entry name" value="UBA"/>
</dbReference>
<sequence length="551" mass="56581">MTDVQTNGGGHNAKWRQQPSSASGRNRKPGGHQQQQQQQNAAAAVPPGLEGVDSELRRKVTQLMEISGCDAELAAIALHDADEDVEKAAEQLLEQLEQQILRSAGASGEVGGGGQGTGAALPGPAADSVVSGWTVKPKKKAKGQQQQTSELRFDEQQQAGSASAFGSGGAASSKGAAGGGDRSSNRRQQRSDRRTRGGAGVSAGRRDGPSAAADDPSSASAGAASEDRATQRPPKSQRGGARGGGRRSGASRDQQQPSQRDSDVAASAEASNATREVPWEPESDAWNGEPKIFTNSSLADSKAANDSSSNAQPDAATHPADASDSESGQQSQLYPQAPVSSYSNSLAAYNKLATEELKSTLRIGQQQMLPTQSSDKPAALPNQLARSKTPPPCERPRQPVEMVPPVCTQGSSLGVRFGSFSPPASPPPPTSLPMPQVASLAGVSSTSGTGVDSVAEAAAALLLTVNNQASPKQPQQQQQSLIHPVSTASSNISQPVSMEAPPVSMPPPSLPSQSAQPPPSNILAGPAGTGGTVSEVGRSSISSSSRRRLRH</sequence>
<dbReference type="Proteomes" id="UP000095280">
    <property type="component" value="Unplaced"/>
</dbReference>
<feature type="compositionally biased region" description="Low complexity" evidence="1">
    <location>
        <begin position="295"/>
        <end position="311"/>
    </location>
</feature>
<feature type="region of interest" description="Disordered" evidence="1">
    <location>
        <begin position="104"/>
        <end position="341"/>
    </location>
</feature>
<feature type="compositionally biased region" description="Low complexity" evidence="1">
    <location>
        <begin position="159"/>
        <end position="175"/>
    </location>
</feature>
<feature type="compositionally biased region" description="Low complexity" evidence="1">
    <location>
        <begin position="433"/>
        <end position="450"/>
    </location>
</feature>
<organism evidence="3 4">
    <name type="scientific">Macrostomum lignano</name>
    <dbReference type="NCBI Taxonomy" id="282301"/>
    <lineage>
        <taxon>Eukaryota</taxon>
        <taxon>Metazoa</taxon>
        <taxon>Spiralia</taxon>
        <taxon>Lophotrochozoa</taxon>
        <taxon>Platyhelminthes</taxon>
        <taxon>Rhabditophora</taxon>
        <taxon>Macrostomorpha</taxon>
        <taxon>Macrostomida</taxon>
        <taxon>Macrostomidae</taxon>
        <taxon>Macrostomum</taxon>
    </lineage>
</organism>
<feature type="compositionally biased region" description="Gly residues" evidence="1">
    <location>
        <begin position="108"/>
        <end position="117"/>
    </location>
</feature>
<feature type="compositionally biased region" description="Polar residues" evidence="1">
    <location>
        <begin position="15"/>
        <end position="24"/>
    </location>
</feature>
<dbReference type="WBParaSite" id="maker-uti_cns_0005919-snap-gene-0.27-mRNA-1">
    <property type="protein sequence ID" value="maker-uti_cns_0005919-snap-gene-0.27-mRNA-1"/>
    <property type="gene ID" value="maker-uti_cns_0005919-snap-gene-0.27"/>
</dbReference>
<dbReference type="SUPFAM" id="SSF46934">
    <property type="entry name" value="UBA-like"/>
    <property type="match status" value="1"/>
</dbReference>
<dbReference type="Gene3D" id="1.10.8.10">
    <property type="entry name" value="DNA helicase RuvA subunit, C-terminal domain"/>
    <property type="match status" value="1"/>
</dbReference>
<proteinExistence type="predicted"/>
<feature type="compositionally biased region" description="Polar residues" evidence="1">
    <location>
        <begin position="363"/>
        <end position="375"/>
    </location>
</feature>